<dbReference type="GeneID" id="17356483"/>
<feature type="binding site" evidence="9">
    <location>
        <begin position="26"/>
        <end position="33"/>
    </location>
    <ligand>
        <name>ATP</name>
        <dbReference type="ChEBI" id="CHEBI:30616"/>
    </ligand>
</feature>
<dbReference type="Pfam" id="PF13361">
    <property type="entry name" value="UvrD_C"/>
    <property type="match status" value="1"/>
</dbReference>
<keyword evidence="1 9" id="KW-0547">Nucleotide-binding</keyword>
<dbReference type="EMBL" id="GL433840">
    <property type="protein sequence ID" value="EFN57118.1"/>
    <property type="molecule type" value="Genomic_DNA"/>
</dbReference>
<evidence type="ECO:0000256" key="1">
    <source>
        <dbReference type="ARBA" id="ARBA00022741"/>
    </source>
</evidence>
<reference evidence="11 12" key="1">
    <citation type="journal article" date="2010" name="Plant Cell">
        <title>The Chlorella variabilis NC64A genome reveals adaptation to photosymbiosis, coevolution with viruses, and cryptic sex.</title>
        <authorList>
            <person name="Blanc G."/>
            <person name="Duncan G."/>
            <person name="Agarkova I."/>
            <person name="Borodovsky M."/>
            <person name="Gurnon J."/>
            <person name="Kuo A."/>
            <person name="Lindquist E."/>
            <person name="Lucas S."/>
            <person name="Pangilinan J."/>
            <person name="Polle J."/>
            <person name="Salamov A."/>
            <person name="Terry A."/>
            <person name="Yamada T."/>
            <person name="Dunigan D.D."/>
            <person name="Grigoriev I.V."/>
            <person name="Claverie J.M."/>
            <person name="Van Etten J.L."/>
        </authorList>
    </citation>
    <scope>NUCLEOTIDE SEQUENCE [LARGE SCALE GENOMIC DNA]</scope>
    <source>
        <strain evidence="11 12">NC64A</strain>
    </source>
</reference>
<evidence type="ECO:0000256" key="7">
    <source>
        <dbReference type="ARBA" id="ARBA00034808"/>
    </source>
</evidence>
<dbReference type="OrthoDB" id="542744at2759"/>
<dbReference type="InterPro" id="IPR000212">
    <property type="entry name" value="DNA_helicase_UvrD/REP"/>
</dbReference>
<dbReference type="InterPro" id="IPR027417">
    <property type="entry name" value="P-loop_NTPase"/>
</dbReference>
<evidence type="ECO:0000256" key="9">
    <source>
        <dbReference type="PROSITE-ProRule" id="PRU00560"/>
    </source>
</evidence>
<dbReference type="Gene3D" id="1.10.486.10">
    <property type="entry name" value="PCRA, domain 4"/>
    <property type="match status" value="1"/>
</dbReference>
<dbReference type="eggNOG" id="KOG2108">
    <property type="taxonomic scope" value="Eukaryota"/>
</dbReference>
<evidence type="ECO:0000256" key="6">
    <source>
        <dbReference type="ARBA" id="ARBA00034617"/>
    </source>
</evidence>
<dbReference type="InterPro" id="IPR014016">
    <property type="entry name" value="UvrD-like_ATP-bd"/>
</dbReference>
<evidence type="ECO:0000256" key="2">
    <source>
        <dbReference type="ARBA" id="ARBA00022801"/>
    </source>
</evidence>
<feature type="domain" description="UvrD-like helicase ATP-binding" evidence="10">
    <location>
        <begin position="5"/>
        <end position="247"/>
    </location>
</feature>
<dbReference type="CDD" id="cd17932">
    <property type="entry name" value="DEXQc_UvrD"/>
    <property type="match status" value="1"/>
</dbReference>
<dbReference type="GO" id="GO:0043138">
    <property type="term" value="F:3'-5' DNA helicase activity"/>
    <property type="evidence" value="ECO:0007669"/>
    <property type="project" value="UniProtKB-EC"/>
</dbReference>
<comment type="catalytic activity">
    <reaction evidence="8">
        <text>ATP + H2O = ADP + phosphate + H(+)</text>
        <dbReference type="Rhea" id="RHEA:13065"/>
        <dbReference type="ChEBI" id="CHEBI:15377"/>
        <dbReference type="ChEBI" id="CHEBI:15378"/>
        <dbReference type="ChEBI" id="CHEBI:30616"/>
        <dbReference type="ChEBI" id="CHEBI:43474"/>
        <dbReference type="ChEBI" id="CHEBI:456216"/>
        <dbReference type="EC" id="5.6.2.4"/>
    </reaction>
</comment>
<dbReference type="PROSITE" id="PS51198">
    <property type="entry name" value="UVRD_HELICASE_ATP_BIND"/>
    <property type="match status" value="1"/>
</dbReference>
<dbReference type="InParanoid" id="E1ZAU6"/>
<dbReference type="AlphaFoldDB" id="E1ZAU6"/>
<dbReference type="Gene3D" id="3.40.50.300">
    <property type="entry name" value="P-loop containing nucleotide triphosphate hydrolases"/>
    <property type="match status" value="1"/>
</dbReference>
<keyword evidence="3 9" id="KW-0347">Helicase</keyword>
<dbReference type="GO" id="GO:0016787">
    <property type="term" value="F:hydrolase activity"/>
    <property type="evidence" value="ECO:0007669"/>
    <property type="project" value="UniProtKB-UniRule"/>
</dbReference>
<evidence type="ECO:0000313" key="12">
    <source>
        <dbReference type="Proteomes" id="UP000008141"/>
    </source>
</evidence>
<dbReference type="InterPro" id="IPR014017">
    <property type="entry name" value="DNA_helicase_UvrD-like_C"/>
</dbReference>
<accession>E1ZAU6</accession>
<comment type="catalytic activity">
    <reaction evidence="6">
        <text>Couples ATP hydrolysis with the unwinding of duplex DNA by translocating in the 3'-5' direction.</text>
        <dbReference type="EC" id="5.6.2.4"/>
    </reaction>
</comment>
<keyword evidence="4 9" id="KW-0067">ATP-binding</keyword>
<evidence type="ECO:0000256" key="5">
    <source>
        <dbReference type="ARBA" id="ARBA00023235"/>
    </source>
</evidence>
<sequence length="418" mass="46422">MAHLHQLNEEQRAAVTAPLGPVRVMAGPGSGKTKVLVARVAELIQTHGISSSKLLAVTFTNKAAGELQERLSNMLGWKASRVWACTFHRQDLTTDLLRKLVKAEQPDLTAADLTATASQLMHNISTVKCSMTTWHAAMPKARADLFRRGAQRVFFIENSEEERRWVEDLVCWFERHMLVDEFQDTNTPQYELVRLLTLPQGNLFVVGDPDQSIYEWRGADMDNMTCQLKIDYPDIQTFILKNNYRSSERIVQTASALISANKDWGRARMQAQRPLGNHIIDVMAYLRLVVGLRDELALLRVINTPRRGIGDTSVDKLLEYAKRMGATLPSLLFGSPLEPGMASASGSSSSSLPPFPAGKQLGLTPKAAESVKHFRQLIVRLRDIASNSSLEDTLAAIVNEVVTAMPLLACCLCGLKVW</sequence>
<dbReference type="GO" id="GO:0000725">
    <property type="term" value="P:recombinational repair"/>
    <property type="evidence" value="ECO:0007669"/>
    <property type="project" value="TreeGrafter"/>
</dbReference>
<organism evidence="12">
    <name type="scientific">Chlorella variabilis</name>
    <name type="common">Green alga</name>
    <dbReference type="NCBI Taxonomy" id="554065"/>
    <lineage>
        <taxon>Eukaryota</taxon>
        <taxon>Viridiplantae</taxon>
        <taxon>Chlorophyta</taxon>
        <taxon>core chlorophytes</taxon>
        <taxon>Trebouxiophyceae</taxon>
        <taxon>Chlorellales</taxon>
        <taxon>Chlorellaceae</taxon>
        <taxon>Chlorella clade</taxon>
        <taxon>Chlorella</taxon>
    </lineage>
</organism>
<dbReference type="Pfam" id="PF00580">
    <property type="entry name" value="UvrD-helicase"/>
    <property type="match status" value="2"/>
</dbReference>
<dbReference type="SUPFAM" id="SSF52540">
    <property type="entry name" value="P-loop containing nucleoside triphosphate hydrolases"/>
    <property type="match status" value="1"/>
</dbReference>
<dbReference type="Proteomes" id="UP000008141">
    <property type="component" value="Unassembled WGS sequence"/>
</dbReference>
<evidence type="ECO:0000259" key="10">
    <source>
        <dbReference type="PROSITE" id="PS51198"/>
    </source>
</evidence>
<dbReference type="EC" id="5.6.2.4" evidence="7"/>
<dbReference type="STRING" id="554065.E1ZAU6"/>
<keyword evidence="5" id="KW-0413">Isomerase</keyword>
<dbReference type="RefSeq" id="XP_005849220.1">
    <property type="nucleotide sequence ID" value="XM_005849158.1"/>
</dbReference>
<dbReference type="GO" id="GO:0003677">
    <property type="term" value="F:DNA binding"/>
    <property type="evidence" value="ECO:0007669"/>
    <property type="project" value="InterPro"/>
</dbReference>
<dbReference type="GO" id="GO:0005524">
    <property type="term" value="F:ATP binding"/>
    <property type="evidence" value="ECO:0007669"/>
    <property type="project" value="UniProtKB-UniRule"/>
</dbReference>
<dbReference type="PANTHER" id="PTHR11070">
    <property type="entry name" value="UVRD / RECB / PCRA DNA HELICASE FAMILY MEMBER"/>
    <property type="match status" value="1"/>
</dbReference>
<protein>
    <recommendedName>
        <fullName evidence="7">DNA 3'-5' helicase</fullName>
        <ecNumber evidence="7">5.6.2.4</ecNumber>
    </recommendedName>
</protein>
<keyword evidence="12" id="KW-1185">Reference proteome</keyword>
<name>E1ZAU6_CHLVA</name>
<proteinExistence type="predicted"/>
<evidence type="ECO:0000256" key="8">
    <source>
        <dbReference type="ARBA" id="ARBA00048988"/>
    </source>
</evidence>
<dbReference type="KEGG" id="cvr:CHLNCDRAFT_51440"/>
<evidence type="ECO:0000313" key="11">
    <source>
        <dbReference type="EMBL" id="EFN57118.1"/>
    </source>
</evidence>
<keyword evidence="2 9" id="KW-0378">Hydrolase</keyword>
<evidence type="ECO:0000256" key="3">
    <source>
        <dbReference type="ARBA" id="ARBA00022806"/>
    </source>
</evidence>
<gene>
    <name evidence="11" type="ORF">CHLNCDRAFT_51440</name>
</gene>
<evidence type="ECO:0000256" key="4">
    <source>
        <dbReference type="ARBA" id="ARBA00022840"/>
    </source>
</evidence>